<feature type="transmembrane region" description="Helical" evidence="2">
    <location>
        <begin position="9"/>
        <end position="27"/>
    </location>
</feature>
<protein>
    <submittedName>
        <fullName evidence="3">Uncharacterized protein</fullName>
    </submittedName>
</protein>
<keyword evidence="2" id="KW-0812">Transmembrane</keyword>
<keyword evidence="2" id="KW-0472">Membrane</keyword>
<keyword evidence="4" id="KW-1185">Reference proteome</keyword>
<name>A0A0J8GDU7_9LIST</name>
<keyword evidence="2" id="KW-1133">Transmembrane helix</keyword>
<evidence type="ECO:0000256" key="1">
    <source>
        <dbReference type="SAM" id="MobiDB-lite"/>
    </source>
</evidence>
<gene>
    <name evidence="3" type="ORF">X560_1680</name>
</gene>
<feature type="compositionally biased region" description="Basic and acidic residues" evidence="1">
    <location>
        <begin position="140"/>
        <end position="196"/>
    </location>
</feature>
<dbReference type="AlphaFoldDB" id="A0A0J8GDU7"/>
<organism evidence="3 4">
    <name type="scientific">Listeria fleischmannii 1991</name>
    <dbReference type="NCBI Taxonomy" id="1430899"/>
    <lineage>
        <taxon>Bacteria</taxon>
        <taxon>Bacillati</taxon>
        <taxon>Bacillota</taxon>
        <taxon>Bacilli</taxon>
        <taxon>Bacillales</taxon>
        <taxon>Listeriaceae</taxon>
        <taxon>Listeria</taxon>
    </lineage>
</organism>
<dbReference type="Proteomes" id="UP000052258">
    <property type="component" value="Unassembled WGS sequence"/>
</dbReference>
<evidence type="ECO:0000313" key="4">
    <source>
        <dbReference type="Proteomes" id="UP000052258"/>
    </source>
</evidence>
<comment type="caution">
    <text evidence="3">The sequence shown here is derived from an EMBL/GenBank/DDBJ whole genome shotgun (WGS) entry which is preliminary data.</text>
</comment>
<dbReference type="OrthoDB" id="885042at2"/>
<sequence length="268" mass="30111">MKKPIHKRWWFWVIIVFLGLGLIGSFSNEDTVKKEDYQKLEAKVKLKNNEIAELKDHLTDSKTSIDKLKDEKDAIQDKLSVYEEKETEIAKKEAEKLLNSAEKSLNATDLDKAKDFINKNEFLSVDSFSSELDSIQEKIDKKVADKKQKDENAKKEAAAKKKAEQEAEAKKKASENKPPATKKDNGDQKTAEKAPEPRQAPKTNPQPKQTEPVPKTSETVATVFVAPQSGKKYHYSSDCRGLSRANSVKTMSKNEAIASGYSLCGFED</sequence>
<dbReference type="PATRIC" id="fig|1430899.3.peg.1716"/>
<feature type="region of interest" description="Disordered" evidence="1">
    <location>
        <begin position="140"/>
        <end position="225"/>
    </location>
</feature>
<proteinExistence type="predicted"/>
<dbReference type="EMBL" id="AZHO01000021">
    <property type="protein sequence ID" value="KMT59139.1"/>
    <property type="molecule type" value="Genomic_DNA"/>
</dbReference>
<reference evidence="3 4" key="1">
    <citation type="journal article" date="2015" name="Genome Biol. Evol.">
        <title>Comparative Genomics of Listeria Sensu Lato: Genus-Wide Differences in Evolutionary Dynamics and the Progressive Gain of Complex, Potentially Pathogenicity-Related Traits through Lateral Gene Transfer.</title>
        <authorList>
            <person name="Chiara M."/>
            <person name="Caruso M."/>
            <person name="D'Erchia A.M."/>
            <person name="Manzari C."/>
            <person name="Fraccalvieri R."/>
            <person name="Goffredo E."/>
            <person name="Latorre L."/>
            <person name="Miccolupo A."/>
            <person name="Padalino I."/>
            <person name="Santagada G."/>
            <person name="Chiocco D."/>
            <person name="Pesole G."/>
            <person name="Horner D.S."/>
            <person name="Parisi A."/>
        </authorList>
    </citation>
    <scope>NUCLEOTIDE SEQUENCE [LARGE SCALE GENOMIC DNA]</scope>
    <source>
        <strain evidence="3 4">1991</strain>
    </source>
</reference>
<accession>A0A0J8GDU7</accession>
<evidence type="ECO:0000256" key="2">
    <source>
        <dbReference type="SAM" id="Phobius"/>
    </source>
</evidence>
<evidence type="ECO:0000313" key="3">
    <source>
        <dbReference type="EMBL" id="KMT59139.1"/>
    </source>
</evidence>
<dbReference type="RefSeq" id="WP_007471727.1">
    <property type="nucleotide sequence ID" value="NZ_KQ130616.1"/>
</dbReference>